<gene>
    <name evidence="1" type="ORF">pkp469IL_0320</name>
</gene>
<keyword evidence="1" id="KW-0614">Plasmid</keyword>
<reference evidence="1" key="1">
    <citation type="submission" date="2013-06" db="EMBL/GenBank/DDBJ databases">
        <title>KPC-2 encoding plasmids from Enterobacteriaceae in Israel.</title>
        <authorList>
            <person name="Chmelnitsky I."/>
            <person name="Shklyar M."/>
            <person name="Leavitt A."/>
            <person name="Sadovsky E."/>
            <person name="Navon-Venezia S."/>
            <person name="Edgar R."/>
            <person name="Carmeli Y."/>
        </authorList>
    </citation>
    <scope>NUCLEOTIDE SEQUENCE</scope>
    <source>
        <plasmid evidence="1">pkp469IL</plasmid>
    </source>
</reference>
<organism evidence="1">
    <name type="scientific">Klebsiella pneumoniae</name>
    <dbReference type="NCBI Taxonomy" id="573"/>
    <lineage>
        <taxon>Bacteria</taxon>
        <taxon>Pseudomonadati</taxon>
        <taxon>Pseudomonadota</taxon>
        <taxon>Gammaproteobacteria</taxon>
        <taxon>Enterobacterales</taxon>
        <taxon>Enterobacteriaceae</taxon>
        <taxon>Klebsiella/Raoultella group</taxon>
        <taxon>Klebsiella</taxon>
        <taxon>Klebsiella pneumoniae complex</taxon>
    </lineage>
</organism>
<geneLocation type="plasmid" evidence="1">
    <name>pkp469IL</name>
</geneLocation>
<dbReference type="AlphaFoldDB" id="S4WYS8"/>
<accession>S4WYS8</accession>
<dbReference type="EMBL" id="KF181262">
    <property type="protein sequence ID" value="AGP03330.1"/>
    <property type="molecule type" value="Genomic_DNA"/>
</dbReference>
<protein>
    <submittedName>
        <fullName evidence="1">Uncharacterized protein</fullName>
    </submittedName>
</protein>
<evidence type="ECO:0000313" key="1">
    <source>
        <dbReference type="EMBL" id="AGP03330.1"/>
    </source>
</evidence>
<proteinExistence type="predicted"/>
<name>S4WYS8_KLEPN</name>
<sequence>MNHSRKVVPVWVSRVETILRQCAQQTTWPSQVVGSGVADELDKLV</sequence>